<keyword evidence="1" id="KW-0472">Membrane</keyword>
<keyword evidence="1" id="KW-1133">Transmembrane helix</keyword>
<feature type="transmembrane region" description="Helical" evidence="1">
    <location>
        <begin position="68"/>
        <end position="86"/>
    </location>
</feature>
<dbReference type="GO" id="GO:0004497">
    <property type="term" value="F:monooxygenase activity"/>
    <property type="evidence" value="ECO:0007669"/>
    <property type="project" value="UniProtKB-KW"/>
</dbReference>
<dbReference type="Pfam" id="PF05145">
    <property type="entry name" value="AbrB"/>
    <property type="match status" value="1"/>
</dbReference>
<dbReference type="PANTHER" id="PTHR38457:SF1">
    <property type="entry name" value="REGULATOR ABRB-RELATED"/>
    <property type="match status" value="1"/>
</dbReference>
<feature type="transmembrane region" description="Helical" evidence="1">
    <location>
        <begin position="193"/>
        <end position="214"/>
    </location>
</feature>
<accession>A0ABQ5LYS4</accession>
<organism evidence="2 3">
    <name type="scientific">Sinisalibacter aestuarii</name>
    <dbReference type="NCBI Taxonomy" id="2949426"/>
    <lineage>
        <taxon>Bacteria</taxon>
        <taxon>Pseudomonadati</taxon>
        <taxon>Pseudomonadota</taxon>
        <taxon>Alphaproteobacteria</taxon>
        <taxon>Rhodobacterales</taxon>
        <taxon>Roseobacteraceae</taxon>
        <taxon>Sinisalibacter</taxon>
    </lineage>
</organism>
<feature type="transmembrane region" description="Helical" evidence="1">
    <location>
        <begin position="282"/>
        <end position="309"/>
    </location>
</feature>
<feature type="transmembrane region" description="Helical" evidence="1">
    <location>
        <begin position="329"/>
        <end position="350"/>
    </location>
</feature>
<evidence type="ECO:0000313" key="2">
    <source>
        <dbReference type="EMBL" id="GKY90120.1"/>
    </source>
</evidence>
<dbReference type="RefSeq" id="WP_281844015.1">
    <property type="nucleotide sequence ID" value="NZ_BROH01000018.1"/>
</dbReference>
<dbReference type="PANTHER" id="PTHR38457">
    <property type="entry name" value="REGULATOR ABRB-RELATED"/>
    <property type="match status" value="1"/>
</dbReference>
<reference evidence="2" key="1">
    <citation type="journal article" date="2023" name="Int. J. Syst. Evol. Microbiol.">
        <title>Sinisalibacter aestuarii sp. nov., isolated from estuarine sediment of the Arakawa River.</title>
        <authorList>
            <person name="Arafat S.T."/>
            <person name="Hirano S."/>
            <person name="Sato A."/>
            <person name="Takeuchi K."/>
            <person name="Yasuda T."/>
            <person name="Terahara T."/>
            <person name="Hamada M."/>
            <person name="Kobayashi T."/>
        </authorList>
    </citation>
    <scope>NUCLEOTIDE SEQUENCE</scope>
    <source>
        <strain evidence="2">B-399</strain>
    </source>
</reference>
<dbReference type="EMBL" id="BROH01000018">
    <property type="protein sequence ID" value="GKY90120.1"/>
    <property type="molecule type" value="Genomic_DNA"/>
</dbReference>
<dbReference type="InterPro" id="IPR007820">
    <property type="entry name" value="AbrB_fam"/>
</dbReference>
<proteinExistence type="predicted"/>
<comment type="caution">
    <text evidence="2">The sequence shown here is derived from an EMBL/GenBank/DDBJ whole genome shotgun (WGS) entry which is preliminary data.</text>
</comment>
<feature type="transmembrane region" description="Helical" evidence="1">
    <location>
        <begin position="92"/>
        <end position="112"/>
    </location>
</feature>
<keyword evidence="2" id="KW-0503">Monooxygenase</keyword>
<keyword evidence="2" id="KW-0560">Oxidoreductase</keyword>
<dbReference type="NCBIfam" id="TIGR03082">
    <property type="entry name" value="Gneg_AbrB_dup"/>
    <property type="match status" value="1"/>
</dbReference>
<dbReference type="Proteomes" id="UP001144205">
    <property type="component" value="Unassembled WGS sequence"/>
</dbReference>
<gene>
    <name evidence="2" type="ORF">STA1M1_39890</name>
</gene>
<feature type="transmembrane region" description="Helical" evidence="1">
    <location>
        <begin position="159"/>
        <end position="178"/>
    </location>
</feature>
<protein>
    <submittedName>
        <fullName evidence="2">Monooxygenase</fullName>
    </submittedName>
</protein>
<evidence type="ECO:0000313" key="3">
    <source>
        <dbReference type="Proteomes" id="UP001144205"/>
    </source>
</evidence>
<keyword evidence="3" id="KW-1185">Reference proteome</keyword>
<keyword evidence="1" id="KW-0812">Transmembrane</keyword>
<dbReference type="InterPro" id="IPR017516">
    <property type="entry name" value="AbrB_dup"/>
</dbReference>
<name>A0ABQ5LYS4_9RHOB</name>
<sequence length="361" mass="37708">MRARIDVNLVLTTGFTLVIGMCGVALATLAHVPLPWMLGPLFATAAVNLSGLHPFGLRIGMPRITNRIFIPVIAISISSGVTPSFLISLLSWWPSLVAMIPFVVVLQMANYMTFRLIARYDRATAFFSASPGGVAESVLLGEGNGGNPGKIVLQHSSRVTLAIIVLPFLLTAILHSSYDRSGALATGGGAPFSLWQAALLTAAAALGAAVALRFRLPASPMIGPLVLGSILFGTGITTMTVPPSLLHLAQLAIGTMLGCRFREENRRDLLGSMPSAVAAFAVSAAIAATCALAISATGIAPASLLFLSFAPGGLSEMSLVAISLGADPVFVAAHHLARIIATVFLSPWIFSLMDRKKSREP</sequence>
<feature type="transmembrane region" description="Helical" evidence="1">
    <location>
        <begin position="7"/>
        <end position="30"/>
    </location>
</feature>
<feature type="transmembrane region" description="Helical" evidence="1">
    <location>
        <begin position="221"/>
        <end position="239"/>
    </location>
</feature>
<dbReference type="PIRSF" id="PIRSF038991">
    <property type="entry name" value="Protein_AbrB"/>
    <property type="match status" value="1"/>
</dbReference>
<evidence type="ECO:0000256" key="1">
    <source>
        <dbReference type="SAM" id="Phobius"/>
    </source>
</evidence>
<feature type="transmembrane region" description="Helical" evidence="1">
    <location>
        <begin position="36"/>
        <end position="56"/>
    </location>
</feature>